<accession>A0ABU6AHN9</accession>
<evidence type="ECO:0000313" key="1">
    <source>
        <dbReference type="EMBL" id="MEB3370963.1"/>
    </source>
</evidence>
<sequence length="90" mass="10396">MAEFEHVTWDDLNRLTRGELLDRLEAEREHWARQEHGGFTEADRPAREEFNRILLTACAPADATGETATWLARGRPNGHRWNQGPGHHQQ</sequence>
<proteinExistence type="predicted"/>
<name>A0ABU6AHN9_9PSEU</name>
<keyword evidence="2" id="KW-1185">Reference proteome</keyword>
<comment type="caution">
    <text evidence="1">The sequence shown here is derived from an EMBL/GenBank/DDBJ whole genome shotgun (WGS) entry which is preliminary data.</text>
</comment>
<evidence type="ECO:0000313" key="2">
    <source>
        <dbReference type="Proteomes" id="UP001327093"/>
    </source>
</evidence>
<reference evidence="1 2" key="1">
    <citation type="submission" date="2023-10" db="EMBL/GenBank/DDBJ databases">
        <title>Saccharopolyspora sp. nov., isolated from mangrove soil.</title>
        <authorList>
            <person name="Lu Y."/>
            <person name="Liu W."/>
        </authorList>
    </citation>
    <scope>NUCLEOTIDE SEQUENCE [LARGE SCALE GENOMIC DNA]</scope>
    <source>
        <strain evidence="1 2">S2-29</strain>
    </source>
</reference>
<organism evidence="1 2">
    <name type="scientific">Saccharopolyspora mangrovi</name>
    <dbReference type="NCBI Taxonomy" id="3082379"/>
    <lineage>
        <taxon>Bacteria</taxon>
        <taxon>Bacillati</taxon>
        <taxon>Actinomycetota</taxon>
        <taxon>Actinomycetes</taxon>
        <taxon>Pseudonocardiales</taxon>
        <taxon>Pseudonocardiaceae</taxon>
        <taxon>Saccharopolyspora</taxon>
    </lineage>
</organism>
<dbReference type="Proteomes" id="UP001327093">
    <property type="component" value="Unassembled WGS sequence"/>
</dbReference>
<gene>
    <name evidence="1" type="ORF">R4I43_26515</name>
</gene>
<dbReference type="RefSeq" id="WP_324268434.1">
    <property type="nucleotide sequence ID" value="NZ_JAWLNX010000023.1"/>
</dbReference>
<dbReference type="EMBL" id="JAWLNX010000023">
    <property type="protein sequence ID" value="MEB3370963.1"/>
    <property type="molecule type" value="Genomic_DNA"/>
</dbReference>
<protein>
    <submittedName>
        <fullName evidence="1">Uncharacterized protein</fullName>
    </submittedName>
</protein>